<feature type="domain" description="Kringle" evidence="6">
    <location>
        <begin position="648"/>
        <end position="779"/>
    </location>
</feature>
<dbReference type="InterPro" id="IPR000884">
    <property type="entry name" value="TSP1_rpt"/>
</dbReference>
<dbReference type="PANTHER" id="PTHR24261">
    <property type="entry name" value="PLASMINOGEN-RELATED"/>
    <property type="match status" value="1"/>
</dbReference>
<feature type="domain" description="Kringle" evidence="6">
    <location>
        <begin position="147"/>
        <end position="233"/>
    </location>
</feature>
<feature type="signal peptide" evidence="5">
    <location>
        <begin position="1"/>
        <end position="26"/>
    </location>
</feature>
<keyword evidence="4" id="KW-0472">Membrane</keyword>
<dbReference type="PROSITE" id="PS50070">
    <property type="entry name" value="KRINGLE_2"/>
    <property type="match status" value="4"/>
</dbReference>
<reference evidence="7" key="1">
    <citation type="journal article" date="2020" name="G3 (Bethesda)">
        <title>High-Quality Assemblies for Three Invasive Social Wasps from the &lt;i&gt;Vespula&lt;/i&gt; Genus.</title>
        <authorList>
            <person name="Harrop T.W.R."/>
            <person name="Guhlin J."/>
            <person name="McLaughlin G.M."/>
            <person name="Permina E."/>
            <person name="Stockwell P."/>
            <person name="Gilligan J."/>
            <person name="Le Lec M.F."/>
            <person name="Gruber M.A.M."/>
            <person name="Quinn O."/>
            <person name="Lovegrove M."/>
            <person name="Duncan E.J."/>
            <person name="Remnant E.J."/>
            <person name="Van Eeckhoven J."/>
            <person name="Graham B."/>
            <person name="Knapp R.A."/>
            <person name="Langford K.W."/>
            <person name="Kronenberg Z."/>
            <person name="Press M.O."/>
            <person name="Eacker S.M."/>
            <person name="Wilson-Rankin E.E."/>
            <person name="Purcell J."/>
            <person name="Lester P.J."/>
            <person name="Dearden P.K."/>
        </authorList>
    </citation>
    <scope>NUCLEOTIDE SEQUENCE</scope>
    <source>
        <strain evidence="7">Volc-1</strain>
    </source>
</reference>
<keyword evidence="8" id="KW-1185">Reference proteome</keyword>
<evidence type="ECO:0000256" key="1">
    <source>
        <dbReference type="ARBA" id="ARBA00022572"/>
    </source>
</evidence>
<dbReference type="SMART" id="SM00130">
    <property type="entry name" value="KR"/>
    <property type="match status" value="4"/>
</dbReference>
<keyword evidence="1 3" id="KW-0420">Kringle</keyword>
<dbReference type="EMBL" id="JACSDY010000004">
    <property type="protein sequence ID" value="KAF7429046.1"/>
    <property type="molecule type" value="Genomic_DNA"/>
</dbReference>
<dbReference type="PANTHER" id="PTHR24261:SF7">
    <property type="entry name" value="KRINGLE DOMAIN-CONTAINING PROTEIN"/>
    <property type="match status" value="1"/>
</dbReference>
<keyword evidence="4" id="KW-0812">Transmembrane</keyword>
<feature type="domain" description="Kringle" evidence="6">
    <location>
        <begin position="565"/>
        <end position="641"/>
    </location>
</feature>
<evidence type="ECO:0000313" key="7">
    <source>
        <dbReference type="EMBL" id="KAF7429046.1"/>
    </source>
</evidence>
<keyword evidence="2" id="KW-1015">Disulfide bond</keyword>
<dbReference type="InterPro" id="IPR018056">
    <property type="entry name" value="Kringle_CS"/>
</dbReference>
<dbReference type="SUPFAM" id="SSF57440">
    <property type="entry name" value="Kringle-like"/>
    <property type="match status" value="4"/>
</dbReference>
<dbReference type="FunFam" id="2.20.100.10:FF:000001">
    <property type="entry name" value="semaphorin-5A isoform X1"/>
    <property type="match status" value="1"/>
</dbReference>
<proteinExistence type="predicted"/>
<comment type="caution">
    <text evidence="7">The sequence shown here is derived from an EMBL/GenBank/DDBJ whole genome shotgun (WGS) entry which is preliminary data.</text>
</comment>
<evidence type="ECO:0000256" key="2">
    <source>
        <dbReference type="ARBA" id="ARBA00023157"/>
    </source>
</evidence>
<dbReference type="InterPro" id="IPR038178">
    <property type="entry name" value="Kringle_sf"/>
</dbReference>
<dbReference type="Pfam" id="PF00051">
    <property type="entry name" value="Kringle"/>
    <property type="match status" value="2"/>
</dbReference>
<dbReference type="Proteomes" id="UP000600918">
    <property type="component" value="Unassembled WGS sequence"/>
</dbReference>
<dbReference type="InterPro" id="IPR050759">
    <property type="entry name" value="Serine_protease_kringle"/>
</dbReference>
<evidence type="ECO:0000259" key="6">
    <source>
        <dbReference type="PROSITE" id="PS50070"/>
    </source>
</evidence>
<keyword evidence="4" id="KW-1133">Transmembrane helix</keyword>
<dbReference type="InterPro" id="IPR036383">
    <property type="entry name" value="TSP1_rpt_sf"/>
</dbReference>
<dbReference type="PROSITE" id="PS00021">
    <property type="entry name" value="KRINGLE_1"/>
    <property type="match status" value="3"/>
</dbReference>
<evidence type="ECO:0000313" key="8">
    <source>
        <dbReference type="Proteomes" id="UP000600918"/>
    </source>
</evidence>
<dbReference type="Pfam" id="PF00090">
    <property type="entry name" value="TSP_1"/>
    <property type="match status" value="1"/>
</dbReference>
<evidence type="ECO:0000256" key="5">
    <source>
        <dbReference type="SAM" id="SignalP"/>
    </source>
</evidence>
<evidence type="ECO:0000256" key="3">
    <source>
        <dbReference type="PROSITE-ProRule" id="PRU00121"/>
    </source>
</evidence>
<organism evidence="7 8">
    <name type="scientific">Vespula pensylvanica</name>
    <name type="common">Western yellow jacket</name>
    <name type="synonym">Wasp</name>
    <dbReference type="NCBI Taxonomy" id="30213"/>
    <lineage>
        <taxon>Eukaryota</taxon>
        <taxon>Metazoa</taxon>
        <taxon>Ecdysozoa</taxon>
        <taxon>Arthropoda</taxon>
        <taxon>Hexapoda</taxon>
        <taxon>Insecta</taxon>
        <taxon>Pterygota</taxon>
        <taxon>Neoptera</taxon>
        <taxon>Endopterygota</taxon>
        <taxon>Hymenoptera</taxon>
        <taxon>Apocrita</taxon>
        <taxon>Aculeata</taxon>
        <taxon>Vespoidea</taxon>
        <taxon>Vespidae</taxon>
        <taxon>Vespinae</taxon>
        <taxon>Vespula</taxon>
    </lineage>
</organism>
<dbReference type="SUPFAM" id="SSF82895">
    <property type="entry name" value="TSP-1 type 1 repeat"/>
    <property type="match status" value="1"/>
</dbReference>
<dbReference type="InterPro" id="IPR013806">
    <property type="entry name" value="Kringle-like"/>
</dbReference>
<keyword evidence="5" id="KW-0732">Signal</keyword>
<sequence>MRYNQIRVFLFDYLMILLLSVLLISGNEVHDTEEVDLSKCKLTQLGTEYRGSKMVTSSNVRCQYWQTDQPLHKVILCLVLLITIDYQHMVNPNITDADFPEKSMKAAKNYCRNPTKDPRGPWCYTLDPTLIDDECDIPLCNFGDCRISGTGAEYAGDRKISSSGKKCTSWAGKHKVSNNKSPAFAKKNFPDASLKKANRFCRNPDDNIGGPWCYVHDETYETIEKEYCDIPFCDDRDCLVYVRNTSRYSTLTTLNSTIASIKFWIKLWNPNDEYNGEFKILLSLLPIPTFASKIAEDWHVGVELMFSNLGSGQTYPDTDMDDYENTPSILLGSKWTGIWLTWAGGFISMGMYGTSKPFFVGEYKKKDTISGLYYDFLSYYGIMGTNVLWSTEFCQSDCETHVTVGTEFTNVWPMQKSNNTYDIHFYVRANRHIAIQMYQNPINIYPCFTIIIDNVTSLIYQQSKFSMKQYLKQVSSKGLLNFWMWKKFTISILGPHLRLFYEQTYGDEEFLYVHYDLFDTLRWFSIGTEYNVAYWTLFCIPDAETHAIEDPWPPNCISDLMDYAYKGDQWFSVNEIPCIPWISKEIPEEDKIDSKFIDGSALRALNKCRNPGHSPEGPYCYIMTDRNTLSISKQYCPVRKCQSSECKMAGTANDYIGTLSTTRSGRTCAKWIADYELVETKVYAPETTTQGHLMELPRRYVTQEELPLRISPQKKPTLIHVLRPKDSINRTLFNDSLYAEHSAKNASNYCRNPSRNIAGTWCYTTDPLVPQDLCDVRDCEMLEECIFLVHGHGIGRRLYVFPEYRSEGLHFSLKAWEPDQLDSITIVFTADDGFKSRYILKIGALDNEKILLYYQSESQAINLVKKKTLPHLLYFGKWSNFVIRIPRGSILLYYEGSSNPLFEWKHPEPSQVFLPVYYYYNSEQKHAVGVAFDCNSRCQIEKTETNEHTRILPFSIWNKKKMSNINTLTLMIRAKGVVTLPLFLFPATLSYYSLSLFESGPWIFFQENNYPIVKIFHKQLISNPLFTTNSWTNITIRWLKNIIELLCNDTLIFHYEHSSPLLFYFFSLTVNNNGWAIWSANCVPTDIDGPAIDGGWSEWGPWACSASCNGGVGTRTRLCNSPEPNIRGEPCIGPNSMTGRCNLIKCGDLTEDTIILIQRRIKRNHTSLIIKEYGTVVILSDHDIIQLISNTSVDLEIQWSHNGIFIKENNRIKIKDFNVVINRALLIDSGIYTITLRRVDQSYLILKVVALAVIPNTESITIRETLPLSVICNCLILGYVYSDLKISWEINENIWKDYGITLPIAVNIDYVKAINKSHEGMWKCIVEQTDLNFKWITNIIVVKVIGSPNWRTYLMEDKLTSPIFGWMPSEKFVAVSALIIFLVLIGCIIIGSIFLISRGLLPCLGMTPNSIFQLNGELRRVNLMILKNP</sequence>
<feature type="chain" id="PRO_5032644715" description="Kringle domain-containing protein" evidence="5">
    <location>
        <begin position="27"/>
        <end position="1429"/>
    </location>
</feature>
<gene>
    <name evidence="7" type="ORF">H0235_005444</name>
</gene>
<accession>A0A834UBC2</accession>
<dbReference type="Gene3D" id="2.40.20.10">
    <property type="entry name" value="Plasminogen Kringle 4"/>
    <property type="match status" value="4"/>
</dbReference>
<protein>
    <recommendedName>
        <fullName evidence="6">Kringle domain-containing protein</fullName>
    </recommendedName>
</protein>
<dbReference type="Gene3D" id="2.20.100.10">
    <property type="entry name" value="Thrombospondin type-1 (TSP1) repeat"/>
    <property type="match status" value="1"/>
</dbReference>
<feature type="transmembrane region" description="Helical" evidence="4">
    <location>
        <begin position="1372"/>
        <end position="1396"/>
    </location>
</feature>
<evidence type="ECO:0000256" key="4">
    <source>
        <dbReference type="SAM" id="Phobius"/>
    </source>
</evidence>
<dbReference type="InterPro" id="IPR000001">
    <property type="entry name" value="Kringle"/>
</dbReference>
<comment type="caution">
    <text evidence="3">Lacks conserved residue(s) required for the propagation of feature annotation.</text>
</comment>
<name>A0A834UBC2_VESPE</name>
<feature type="domain" description="Kringle" evidence="6">
    <location>
        <begin position="46"/>
        <end position="140"/>
    </location>
</feature>
<dbReference type="SMART" id="SM00209">
    <property type="entry name" value="TSP1"/>
    <property type="match status" value="1"/>
</dbReference>
<dbReference type="PROSITE" id="PS50092">
    <property type="entry name" value="TSP1"/>
    <property type="match status" value="1"/>
</dbReference>
<dbReference type="CDD" id="cd00108">
    <property type="entry name" value="KR"/>
    <property type="match status" value="1"/>
</dbReference>